<dbReference type="STRING" id="1333998.M2A_0434"/>
<dbReference type="AlphaFoldDB" id="A0A081B7B7"/>
<protein>
    <submittedName>
        <fullName evidence="2">Invasion associated locus B family protein</fullName>
    </submittedName>
</protein>
<dbReference type="InterPro" id="IPR010642">
    <property type="entry name" value="Invasion_prot_B"/>
</dbReference>
<feature type="signal peptide" evidence="1">
    <location>
        <begin position="1"/>
        <end position="28"/>
    </location>
</feature>
<keyword evidence="1" id="KW-0732">Signal</keyword>
<dbReference type="Proteomes" id="UP000028702">
    <property type="component" value="Unassembled WGS sequence"/>
</dbReference>
<evidence type="ECO:0000313" key="3">
    <source>
        <dbReference type="Proteomes" id="UP000028702"/>
    </source>
</evidence>
<dbReference type="EMBL" id="BBIO01000002">
    <property type="protein sequence ID" value="GAK43935.1"/>
    <property type="molecule type" value="Genomic_DNA"/>
</dbReference>
<reference evidence="2 3" key="1">
    <citation type="submission" date="2014-07" db="EMBL/GenBank/DDBJ databases">
        <title>Tepidicaulis marinum gen. nov., sp. nov., a novel marine bacterium denitrifying nitrate to nitrous oxide strictly under microaerobic conditions.</title>
        <authorList>
            <person name="Takeuchi M."/>
            <person name="Yamagishi T."/>
            <person name="Kamagata Y."/>
            <person name="Oshima K."/>
            <person name="Hattori M."/>
            <person name="Katayama T."/>
            <person name="Hanada S."/>
            <person name="Tamaki H."/>
            <person name="Marumo K."/>
            <person name="Maeda H."/>
            <person name="Nedachi M."/>
            <person name="Iwasaki W."/>
            <person name="Suwa Y."/>
            <person name="Sakata S."/>
        </authorList>
    </citation>
    <scope>NUCLEOTIDE SEQUENCE [LARGE SCALE GENOMIC DNA]</scope>
    <source>
        <strain evidence="2 3">MA2</strain>
    </source>
</reference>
<gene>
    <name evidence="2" type="ORF">M2A_0434</name>
</gene>
<sequence>MIQRRIFTPIAVLTALIALAFGSVTASAQEGLGAGAGTGAAAPQVEKFGNWAGRCQQMGLNDGSTRKVCNVYVDIRAEEDPETRIISVAIGPNVKDGGFGAIALTPLGTLLPQGVGFKVDENKEFGAPFVICHGGGCEAHMALSTDVISQMRAGNTMQVAFVHAQRGPVKVPVSLSGISAAFDWLGKQ</sequence>
<dbReference type="Gene3D" id="2.60.40.1880">
    <property type="entry name" value="Invasion associated locus B (IalB) protein"/>
    <property type="match status" value="1"/>
</dbReference>
<dbReference type="eggNOG" id="COG5342">
    <property type="taxonomic scope" value="Bacteria"/>
</dbReference>
<keyword evidence="3" id="KW-1185">Reference proteome</keyword>
<dbReference type="InterPro" id="IPR038696">
    <property type="entry name" value="IalB_sf"/>
</dbReference>
<proteinExistence type="predicted"/>
<name>A0A081B7B7_9HYPH</name>
<comment type="caution">
    <text evidence="2">The sequence shown here is derived from an EMBL/GenBank/DDBJ whole genome shotgun (WGS) entry which is preliminary data.</text>
</comment>
<feature type="chain" id="PRO_5001754837" evidence="1">
    <location>
        <begin position="29"/>
        <end position="188"/>
    </location>
</feature>
<accession>A0A081B7B7</accession>
<evidence type="ECO:0000313" key="2">
    <source>
        <dbReference type="EMBL" id="GAK43935.1"/>
    </source>
</evidence>
<organism evidence="2 3">
    <name type="scientific">Tepidicaulis marinus</name>
    <dbReference type="NCBI Taxonomy" id="1333998"/>
    <lineage>
        <taxon>Bacteria</taxon>
        <taxon>Pseudomonadati</taxon>
        <taxon>Pseudomonadota</taxon>
        <taxon>Alphaproteobacteria</taxon>
        <taxon>Hyphomicrobiales</taxon>
        <taxon>Parvibaculaceae</taxon>
        <taxon>Tepidicaulis</taxon>
    </lineage>
</organism>
<dbReference type="Pfam" id="PF06776">
    <property type="entry name" value="IalB"/>
    <property type="match status" value="1"/>
</dbReference>
<evidence type="ECO:0000256" key="1">
    <source>
        <dbReference type="SAM" id="SignalP"/>
    </source>
</evidence>
<dbReference type="RefSeq" id="WP_045442462.1">
    <property type="nucleotide sequence ID" value="NZ_BBIO01000002.1"/>
</dbReference>